<reference evidence="3 4" key="1">
    <citation type="submission" date="2020-08" db="EMBL/GenBank/DDBJ databases">
        <title>Sequencing the genomes of 1000 actinobacteria strains.</title>
        <authorList>
            <person name="Klenk H.-P."/>
        </authorList>
    </citation>
    <scope>NUCLEOTIDE SEQUENCE [LARGE SCALE GENOMIC DNA]</scope>
    <source>
        <strain evidence="3 4">DSM 11053</strain>
    </source>
</reference>
<feature type="domain" description="HNH nuclease" evidence="2">
    <location>
        <begin position="325"/>
        <end position="375"/>
    </location>
</feature>
<evidence type="ECO:0000256" key="1">
    <source>
        <dbReference type="SAM" id="MobiDB-lite"/>
    </source>
</evidence>
<dbReference type="RefSeq" id="WP_183338971.1">
    <property type="nucleotide sequence ID" value="NZ_JACHZG010000001.1"/>
</dbReference>
<protein>
    <recommendedName>
        <fullName evidence="2">HNH nuclease domain-containing protein</fullName>
    </recommendedName>
</protein>
<evidence type="ECO:0000259" key="2">
    <source>
        <dbReference type="SMART" id="SM00507"/>
    </source>
</evidence>
<dbReference type="EMBL" id="JACHZG010000001">
    <property type="protein sequence ID" value="MBB3327626.1"/>
    <property type="molecule type" value="Genomic_DNA"/>
</dbReference>
<name>A0A7W5JX03_9ACTN</name>
<feature type="compositionally biased region" description="Low complexity" evidence="1">
    <location>
        <begin position="394"/>
        <end position="406"/>
    </location>
</feature>
<dbReference type="CDD" id="cd00085">
    <property type="entry name" value="HNHc"/>
    <property type="match status" value="1"/>
</dbReference>
<organism evidence="3 4">
    <name type="scientific">Microlunatus antarcticus</name>
    <dbReference type="NCBI Taxonomy" id="53388"/>
    <lineage>
        <taxon>Bacteria</taxon>
        <taxon>Bacillati</taxon>
        <taxon>Actinomycetota</taxon>
        <taxon>Actinomycetes</taxon>
        <taxon>Propionibacteriales</taxon>
        <taxon>Propionibacteriaceae</taxon>
        <taxon>Microlunatus</taxon>
    </lineage>
</organism>
<accession>A0A7W5JX03</accession>
<dbReference type="AlphaFoldDB" id="A0A7W5JX03"/>
<comment type="caution">
    <text evidence="3">The sequence shown here is derived from an EMBL/GenBank/DDBJ whole genome shotgun (WGS) entry which is preliminary data.</text>
</comment>
<keyword evidence="4" id="KW-1185">Reference proteome</keyword>
<feature type="region of interest" description="Disordered" evidence="1">
    <location>
        <begin position="394"/>
        <end position="416"/>
    </location>
</feature>
<dbReference type="SMART" id="SM00507">
    <property type="entry name" value="HNHc"/>
    <property type="match status" value="1"/>
</dbReference>
<proteinExistence type="predicted"/>
<dbReference type="Proteomes" id="UP000565572">
    <property type="component" value="Unassembled WGS sequence"/>
</dbReference>
<sequence>MTARLSSLVDELAGLTSDALAGVDDDSTEADLVDQIAVLERLRGAVAAVQAAVIVRFGRARVERQLAADVHPRDIGRGVAEELGLACRVSPTVAARRLGSARAWWFDLPHTYAALAVGAVSEPTAEAVVMETRHLDAVTRRSVDARLHDAGVAGLGVREAAVLARRYAYEADREAYVARGRNERKHRRVGLRPAPDTMSVLSGYLPVEQGVACLAALRRHTDNLVATGDDRTRDQIMADTLVERLTGQARAADVAVEIQLILPADLADDPDSTRTATITGAGPLPGALAREIVDASLGAKTVRRLHTTSDGRMSGIDPRRRFTGALADLVRARDQTCRVPFCGAPVRHLDHVRRHADGGPTTLVNGRGLCARHNLVHEQPGWTAAVVHDGLGTEPHTVRTTTPTGHAYTARAPDPP</sequence>
<dbReference type="InterPro" id="IPR003615">
    <property type="entry name" value="HNH_nuc"/>
</dbReference>
<evidence type="ECO:0000313" key="4">
    <source>
        <dbReference type="Proteomes" id="UP000565572"/>
    </source>
</evidence>
<gene>
    <name evidence="3" type="ORF">FHX39_002570</name>
</gene>
<evidence type="ECO:0000313" key="3">
    <source>
        <dbReference type="EMBL" id="MBB3327626.1"/>
    </source>
</evidence>